<name>A0AB37UCI6_9CYAN</name>
<dbReference type="InterPro" id="IPR025458">
    <property type="entry name" value="DUF4278"/>
</dbReference>
<feature type="compositionally biased region" description="Low complexity" evidence="1">
    <location>
        <begin position="15"/>
        <end position="26"/>
    </location>
</feature>
<dbReference type="Proteomes" id="UP000282574">
    <property type="component" value="Unassembled WGS sequence"/>
</dbReference>
<gene>
    <name evidence="2" type="ORF">DSM107010_53910</name>
</gene>
<evidence type="ECO:0000313" key="2">
    <source>
        <dbReference type="EMBL" id="RUT05861.1"/>
    </source>
</evidence>
<dbReference type="Pfam" id="PF14105">
    <property type="entry name" value="DUF4278"/>
    <property type="match status" value="1"/>
</dbReference>
<dbReference type="AlphaFoldDB" id="A0AB37UCI6"/>
<comment type="caution">
    <text evidence="2">The sequence shown here is derived from an EMBL/GenBank/DDBJ whole genome shotgun (WGS) entry which is preliminary data.</text>
</comment>
<organism evidence="2 3">
    <name type="scientific">Chroococcidiopsis cubana SAG 39.79</name>
    <dbReference type="NCBI Taxonomy" id="388085"/>
    <lineage>
        <taxon>Bacteria</taxon>
        <taxon>Bacillati</taxon>
        <taxon>Cyanobacteriota</taxon>
        <taxon>Cyanophyceae</taxon>
        <taxon>Chroococcidiopsidales</taxon>
        <taxon>Chroococcidiopsidaceae</taxon>
        <taxon>Chroococcidiopsis</taxon>
    </lineage>
</organism>
<dbReference type="EMBL" id="RSCK01000072">
    <property type="protein sequence ID" value="RUT05861.1"/>
    <property type="molecule type" value="Genomic_DNA"/>
</dbReference>
<evidence type="ECO:0008006" key="4">
    <source>
        <dbReference type="Google" id="ProtNLM"/>
    </source>
</evidence>
<dbReference type="RefSeq" id="WP_127024404.1">
    <property type="nucleotide sequence ID" value="NZ_JAVKZF010000004.1"/>
</dbReference>
<feature type="region of interest" description="Disordered" evidence="1">
    <location>
        <begin position="14"/>
        <end position="34"/>
    </location>
</feature>
<accession>A0AB37UCI6</accession>
<evidence type="ECO:0000256" key="1">
    <source>
        <dbReference type="SAM" id="MobiDB-lite"/>
    </source>
</evidence>
<keyword evidence="3" id="KW-1185">Reference proteome</keyword>
<sequence>MNLSYRVIPYKRHLSSQGSGYPSPQSRDSETADRGRYRGVTYCVDPQTEFAQVPATLVTHRLTFQGVTYFKLVHQGIILYVNRNI</sequence>
<reference evidence="2 3" key="1">
    <citation type="journal article" date="2019" name="Genome Biol. Evol.">
        <title>Day and night: Metabolic profiles and evolutionary relationships of six axenic non-marine cyanobacteria.</title>
        <authorList>
            <person name="Will S.E."/>
            <person name="Henke P."/>
            <person name="Boedeker C."/>
            <person name="Huang S."/>
            <person name="Brinkmann H."/>
            <person name="Rohde M."/>
            <person name="Jarek M."/>
            <person name="Friedl T."/>
            <person name="Seufert S."/>
            <person name="Schumacher M."/>
            <person name="Overmann J."/>
            <person name="Neumann-Schaal M."/>
            <person name="Petersen J."/>
        </authorList>
    </citation>
    <scope>NUCLEOTIDE SEQUENCE [LARGE SCALE GENOMIC DNA]</scope>
    <source>
        <strain evidence="2 3">SAG 39.79</strain>
    </source>
</reference>
<proteinExistence type="predicted"/>
<protein>
    <recommendedName>
        <fullName evidence="4">RES domain-containing protein</fullName>
    </recommendedName>
</protein>
<evidence type="ECO:0000313" key="3">
    <source>
        <dbReference type="Proteomes" id="UP000282574"/>
    </source>
</evidence>